<dbReference type="OrthoDB" id="5173664at2"/>
<dbReference type="Proteomes" id="UP000219435">
    <property type="component" value="Unassembled WGS sequence"/>
</dbReference>
<dbReference type="Pfam" id="PF13524">
    <property type="entry name" value="Glyco_trans_1_2"/>
    <property type="match status" value="1"/>
</dbReference>
<accession>A0A285UYX3</accession>
<dbReference type="SUPFAM" id="SSF53756">
    <property type="entry name" value="UDP-Glycosyltransferase/glycogen phosphorylase"/>
    <property type="match status" value="1"/>
</dbReference>
<dbReference type="RefSeq" id="WP_097193492.1">
    <property type="nucleotide sequence ID" value="NZ_OBQI01000001.1"/>
</dbReference>
<reference evidence="3" key="1">
    <citation type="submission" date="2017-08" db="EMBL/GenBank/DDBJ databases">
        <authorList>
            <person name="Varghese N."/>
            <person name="Submissions S."/>
        </authorList>
    </citation>
    <scope>NUCLEOTIDE SEQUENCE [LARGE SCALE GENOMIC DNA]</scope>
    <source>
        <strain evidence="3">DSM 4725</strain>
    </source>
</reference>
<protein>
    <submittedName>
        <fullName evidence="2">Glycosyl transferases group 1</fullName>
    </submittedName>
</protein>
<keyword evidence="2" id="KW-0808">Transferase</keyword>
<dbReference type="InterPro" id="IPR055259">
    <property type="entry name" value="YkvP/CgeB_Glyco_trans-like"/>
</dbReference>
<name>A0A285UYX3_9ACTN</name>
<dbReference type="EMBL" id="OBQI01000001">
    <property type="protein sequence ID" value="SOC47032.1"/>
    <property type="molecule type" value="Genomic_DNA"/>
</dbReference>
<keyword evidence="3" id="KW-1185">Reference proteome</keyword>
<evidence type="ECO:0000313" key="2">
    <source>
        <dbReference type="EMBL" id="SOC47032.1"/>
    </source>
</evidence>
<gene>
    <name evidence="2" type="ORF">SAMN05660748_0582</name>
</gene>
<evidence type="ECO:0000313" key="3">
    <source>
        <dbReference type="Proteomes" id="UP000219435"/>
    </source>
</evidence>
<organism evidence="2 3">
    <name type="scientific">Blastococcus aggregatus</name>
    <dbReference type="NCBI Taxonomy" id="38502"/>
    <lineage>
        <taxon>Bacteria</taxon>
        <taxon>Bacillati</taxon>
        <taxon>Actinomycetota</taxon>
        <taxon>Actinomycetes</taxon>
        <taxon>Geodermatophilales</taxon>
        <taxon>Geodermatophilaceae</taxon>
        <taxon>Blastococcus</taxon>
    </lineage>
</organism>
<feature type="domain" description="Spore protein YkvP/CgeB glycosyl transferase-like" evidence="1">
    <location>
        <begin position="258"/>
        <end position="339"/>
    </location>
</feature>
<dbReference type="AlphaFoldDB" id="A0A285UYX3"/>
<sequence>MRVLLTHAIATGSTYYRVEEPARAVQAADLGIEVAVARGVTTTMRPLREGAEPEVVEADAQGADVVVLQLPKTVGMLQTQRVLQAQGVAVVVEMDDLLSGVPYGHMGHTVLVRQGLGDLALQAAREADLVTTSTPALLKEYARHGRGAVVENAIPRRNAELPPAYERDPEVVTVGWSGNVLSHPYDLQEMGSGLQQALDRGRGASRLVILGQKWDVKERLGLAEEPEEVPWLLDVDGYVERLGELFDVGIAPLRIDRFNTCKSWLKPLEYSARGVYCVRARTEEYERLGLGMPARSPKDWAKFLSLGIKDADRRREIAAAARERVLAQHLTEHTAERWAAAWRTARENRSRALGAGRLATAKA</sequence>
<evidence type="ECO:0000259" key="1">
    <source>
        <dbReference type="Pfam" id="PF13524"/>
    </source>
</evidence>
<dbReference type="GO" id="GO:0016740">
    <property type="term" value="F:transferase activity"/>
    <property type="evidence" value="ECO:0007669"/>
    <property type="project" value="UniProtKB-KW"/>
</dbReference>
<proteinExistence type="predicted"/>